<dbReference type="Proteomes" id="UP000011688">
    <property type="component" value="Unassembled WGS sequence"/>
</dbReference>
<comment type="caution">
    <text evidence="2">The sequence shown here is derived from an EMBL/GenBank/DDBJ whole genome shotgun (WGS) entry which is preliminary data.</text>
</comment>
<dbReference type="OrthoDB" id="115864at2157"/>
<gene>
    <name evidence="2" type="ORF">C491_02705</name>
</gene>
<keyword evidence="2" id="KW-0378">Hydrolase</keyword>
<proteinExistence type="inferred from homology"/>
<dbReference type="SFLD" id="SFLDG01129">
    <property type="entry name" value="C1.5:_HAD__Beta-PGM__Phosphata"/>
    <property type="match status" value="1"/>
</dbReference>
<dbReference type="PANTHER" id="PTHR43434">
    <property type="entry name" value="PHOSPHOGLYCOLATE PHOSPHATASE"/>
    <property type="match status" value="1"/>
</dbReference>
<dbReference type="InterPro" id="IPR050155">
    <property type="entry name" value="HAD-like_hydrolase_sf"/>
</dbReference>
<dbReference type="InterPro" id="IPR023214">
    <property type="entry name" value="HAD_sf"/>
</dbReference>
<dbReference type="Pfam" id="PF00702">
    <property type="entry name" value="Hydrolase"/>
    <property type="match status" value="1"/>
</dbReference>
<dbReference type="PANTHER" id="PTHR43434:SF1">
    <property type="entry name" value="PHOSPHOGLYCOLATE PHOSPHATASE"/>
    <property type="match status" value="1"/>
</dbReference>
<keyword evidence="3" id="KW-1185">Reference proteome</keyword>
<comment type="similarity">
    <text evidence="1">Belongs to the HAD-like hydrolase superfamily.</text>
</comment>
<accession>L9XHM6</accession>
<dbReference type="InterPro" id="IPR006439">
    <property type="entry name" value="HAD-SF_hydro_IA"/>
</dbReference>
<dbReference type="AlphaFoldDB" id="L9XHM6"/>
<dbReference type="NCBIfam" id="TIGR01549">
    <property type="entry name" value="HAD-SF-IA-v1"/>
    <property type="match status" value="1"/>
</dbReference>
<dbReference type="GO" id="GO:0006281">
    <property type="term" value="P:DNA repair"/>
    <property type="evidence" value="ECO:0007669"/>
    <property type="project" value="TreeGrafter"/>
</dbReference>
<dbReference type="Gene3D" id="3.40.50.1000">
    <property type="entry name" value="HAD superfamily/HAD-like"/>
    <property type="match status" value="1"/>
</dbReference>
<dbReference type="SUPFAM" id="SSF56784">
    <property type="entry name" value="HAD-like"/>
    <property type="match status" value="1"/>
</dbReference>
<dbReference type="EMBL" id="AOIB01000013">
    <property type="protein sequence ID" value="ELY60173.1"/>
    <property type="molecule type" value="Genomic_DNA"/>
</dbReference>
<evidence type="ECO:0000313" key="3">
    <source>
        <dbReference type="Proteomes" id="UP000011688"/>
    </source>
</evidence>
<organism evidence="2 3">
    <name type="scientific">Natronococcus amylolyticus DSM 10524</name>
    <dbReference type="NCBI Taxonomy" id="1227497"/>
    <lineage>
        <taxon>Archaea</taxon>
        <taxon>Methanobacteriati</taxon>
        <taxon>Methanobacteriota</taxon>
        <taxon>Stenosarchaea group</taxon>
        <taxon>Halobacteria</taxon>
        <taxon>Halobacteriales</taxon>
        <taxon>Natrialbaceae</taxon>
        <taxon>Natronococcus</taxon>
    </lineage>
</organism>
<dbReference type="SFLD" id="SFLDS00003">
    <property type="entry name" value="Haloacid_Dehalogenase"/>
    <property type="match status" value="1"/>
</dbReference>
<reference evidence="2 3" key="1">
    <citation type="journal article" date="2014" name="PLoS Genet.">
        <title>Phylogenetically driven sequencing of extremely halophilic archaea reveals strategies for static and dynamic osmo-response.</title>
        <authorList>
            <person name="Becker E.A."/>
            <person name="Seitzer P.M."/>
            <person name="Tritt A."/>
            <person name="Larsen D."/>
            <person name="Krusor M."/>
            <person name="Yao A.I."/>
            <person name="Wu D."/>
            <person name="Madern D."/>
            <person name="Eisen J.A."/>
            <person name="Darling A.E."/>
            <person name="Facciotti M.T."/>
        </authorList>
    </citation>
    <scope>NUCLEOTIDE SEQUENCE [LARGE SCALE GENOMIC DNA]</scope>
    <source>
        <strain evidence="2 3">DSM 10524</strain>
    </source>
</reference>
<sequence length="222" mass="24456">MTETILLDMDGVVLEGPGTPQPVYDRAADAAAAELGLEPTDRQRADLRSHGYETVESTCSTLDADPREFWRRKEAAASRLAAERIRSGERGIYEDVAALESLAERASLALVSNNRHETARYVADFLPVPFADARGREPTPEGFERRKPDPHLLRETLEELGVEAGLYVGDRETDVVAARKVGLEAAYLRRSHNADAAVPEGATYELEGLDELLEVLEAPEDR</sequence>
<dbReference type="RefSeq" id="WP_005553603.1">
    <property type="nucleotide sequence ID" value="NZ_AOIB01000013.1"/>
</dbReference>
<name>L9XHM6_9EURY</name>
<evidence type="ECO:0000256" key="1">
    <source>
        <dbReference type="ARBA" id="ARBA00007958"/>
    </source>
</evidence>
<dbReference type="STRING" id="1227497.C491_02705"/>
<dbReference type="eggNOG" id="arCOG02292">
    <property type="taxonomic scope" value="Archaea"/>
</dbReference>
<dbReference type="GO" id="GO:0008967">
    <property type="term" value="F:phosphoglycolate phosphatase activity"/>
    <property type="evidence" value="ECO:0007669"/>
    <property type="project" value="TreeGrafter"/>
</dbReference>
<dbReference type="InterPro" id="IPR036412">
    <property type="entry name" value="HAD-like_sf"/>
</dbReference>
<protein>
    <submittedName>
        <fullName evidence="2">HAD-superfamily hydrolase</fullName>
    </submittedName>
</protein>
<evidence type="ECO:0000313" key="2">
    <source>
        <dbReference type="EMBL" id="ELY60173.1"/>
    </source>
</evidence>